<organism evidence="4 5">
    <name type="scientific">Sphingobacterium detergens</name>
    <dbReference type="NCBI Taxonomy" id="1145106"/>
    <lineage>
        <taxon>Bacteria</taxon>
        <taxon>Pseudomonadati</taxon>
        <taxon>Bacteroidota</taxon>
        <taxon>Sphingobacteriia</taxon>
        <taxon>Sphingobacteriales</taxon>
        <taxon>Sphingobacteriaceae</taxon>
        <taxon>Sphingobacterium</taxon>
    </lineage>
</organism>
<dbReference type="Proteomes" id="UP000286246">
    <property type="component" value="Unassembled WGS sequence"/>
</dbReference>
<evidence type="ECO:0000313" key="5">
    <source>
        <dbReference type="Proteomes" id="UP000286246"/>
    </source>
</evidence>
<dbReference type="InterPro" id="IPR036291">
    <property type="entry name" value="NAD(P)-bd_dom_sf"/>
</dbReference>
<dbReference type="RefSeq" id="WP_120258681.1">
    <property type="nucleotide sequence ID" value="NZ_RAPY01000001.1"/>
</dbReference>
<dbReference type="InterPro" id="IPR013149">
    <property type="entry name" value="ADH-like_C"/>
</dbReference>
<evidence type="ECO:0000256" key="2">
    <source>
        <dbReference type="ARBA" id="ARBA00023002"/>
    </source>
</evidence>
<dbReference type="OrthoDB" id="9787435at2"/>
<dbReference type="InterPro" id="IPR013154">
    <property type="entry name" value="ADH-like_N"/>
</dbReference>
<dbReference type="SUPFAM" id="SSF50129">
    <property type="entry name" value="GroES-like"/>
    <property type="match status" value="1"/>
</dbReference>
<name>A0A420BK58_SPHD1</name>
<keyword evidence="2" id="KW-0560">Oxidoreductase</keyword>
<dbReference type="SUPFAM" id="SSF51735">
    <property type="entry name" value="NAD(P)-binding Rossmann-fold domains"/>
    <property type="match status" value="1"/>
</dbReference>
<evidence type="ECO:0000313" key="4">
    <source>
        <dbReference type="EMBL" id="RKE57089.1"/>
    </source>
</evidence>
<dbReference type="Pfam" id="PF08240">
    <property type="entry name" value="ADH_N"/>
    <property type="match status" value="1"/>
</dbReference>
<dbReference type="Pfam" id="PF00107">
    <property type="entry name" value="ADH_zinc_N"/>
    <property type="match status" value="1"/>
</dbReference>
<dbReference type="GO" id="GO:0016651">
    <property type="term" value="F:oxidoreductase activity, acting on NAD(P)H"/>
    <property type="evidence" value="ECO:0007669"/>
    <property type="project" value="TreeGrafter"/>
</dbReference>
<accession>A0A420BK58</accession>
<protein>
    <submittedName>
        <fullName evidence="4">NADPH2:quinone reductase</fullName>
    </submittedName>
</protein>
<dbReference type="PANTHER" id="PTHR48106">
    <property type="entry name" value="QUINONE OXIDOREDUCTASE PIG3-RELATED"/>
    <property type="match status" value="1"/>
</dbReference>
<gene>
    <name evidence="4" type="ORF">DFQ12_1965</name>
</gene>
<comment type="caution">
    <text evidence="4">The sequence shown here is derived from an EMBL/GenBank/DDBJ whole genome shotgun (WGS) entry which is preliminary data.</text>
</comment>
<dbReference type="GO" id="GO:0070402">
    <property type="term" value="F:NADPH binding"/>
    <property type="evidence" value="ECO:0007669"/>
    <property type="project" value="TreeGrafter"/>
</dbReference>
<evidence type="ECO:0000259" key="3">
    <source>
        <dbReference type="SMART" id="SM00829"/>
    </source>
</evidence>
<dbReference type="AlphaFoldDB" id="A0A420BK58"/>
<dbReference type="EMBL" id="RAPY01000001">
    <property type="protein sequence ID" value="RKE57089.1"/>
    <property type="molecule type" value="Genomic_DNA"/>
</dbReference>
<sequence>MKAIILDKTGGPEVLSIKEIPAPSIQPGEVKIKVKAFGLNKMESYRRQGKVTPPNATQILGIEATGEIIEDPTGKFQVGQKVVTMMGGMGMARPGSYAEFITIPSQHVLAIDSDISFEELAAIPEAFGTIGLALDKALNIKAGESILIKGATSGVGTAAVQYAKLKGLQVIATTRDISKTARLKELGADHVIVDQNNIHEEVLKIQPNGVDKALDVIGGDRMFETVAAVKAFGEVIVIGLLGGPPVFENLNIMTQLGKSVKIGFTSSGMLGTPAAPLEDTPIRMIAEQVALGNLQSLRVATFSFEQIAEAHQLLDSGKANGKIVVTL</sequence>
<dbReference type="SMART" id="SM00829">
    <property type="entry name" value="PKS_ER"/>
    <property type="match status" value="1"/>
</dbReference>
<keyword evidence="5" id="KW-1185">Reference proteome</keyword>
<dbReference type="InterPro" id="IPR020843">
    <property type="entry name" value="ER"/>
</dbReference>
<reference evidence="4 5" key="1">
    <citation type="submission" date="2018-09" db="EMBL/GenBank/DDBJ databases">
        <title>Genomic Encyclopedia of Type Strains, Phase III (KMG-III): the genomes of soil and plant-associated and newly described type strains.</title>
        <authorList>
            <person name="Whitman W."/>
        </authorList>
    </citation>
    <scope>NUCLEOTIDE SEQUENCE [LARGE SCALE GENOMIC DNA]</scope>
    <source>
        <strain evidence="4 5">CECT 7938</strain>
    </source>
</reference>
<dbReference type="Gene3D" id="3.90.180.10">
    <property type="entry name" value="Medium-chain alcohol dehydrogenases, catalytic domain"/>
    <property type="match status" value="1"/>
</dbReference>
<dbReference type="Gene3D" id="3.40.50.720">
    <property type="entry name" value="NAD(P)-binding Rossmann-like Domain"/>
    <property type="match status" value="1"/>
</dbReference>
<dbReference type="InterPro" id="IPR011032">
    <property type="entry name" value="GroES-like_sf"/>
</dbReference>
<proteinExistence type="predicted"/>
<dbReference type="PANTHER" id="PTHR48106:SF18">
    <property type="entry name" value="QUINONE OXIDOREDUCTASE PIG3"/>
    <property type="match status" value="1"/>
</dbReference>
<feature type="domain" description="Enoyl reductase (ER)" evidence="3">
    <location>
        <begin position="10"/>
        <end position="325"/>
    </location>
</feature>
<keyword evidence="1" id="KW-0521">NADP</keyword>
<evidence type="ECO:0000256" key="1">
    <source>
        <dbReference type="ARBA" id="ARBA00022857"/>
    </source>
</evidence>